<evidence type="ECO:0000256" key="7">
    <source>
        <dbReference type="ARBA" id="ARBA00023242"/>
    </source>
</evidence>
<dbReference type="Gene3D" id="4.10.240.10">
    <property type="entry name" value="Zn(2)-C6 fungal-type DNA-binding domain"/>
    <property type="match status" value="1"/>
</dbReference>
<organism evidence="9 10">
    <name type="scientific">Exophiala viscosa</name>
    <dbReference type="NCBI Taxonomy" id="2486360"/>
    <lineage>
        <taxon>Eukaryota</taxon>
        <taxon>Fungi</taxon>
        <taxon>Dikarya</taxon>
        <taxon>Ascomycota</taxon>
        <taxon>Pezizomycotina</taxon>
        <taxon>Eurotiomycetes</taxon>
        <taxon>Chaetothyriomycetidae</taxon>
        <taxon>Chaetothyriales</taxon>
        <taxon>Herpotrichiellaceae</taxon>
        <taxon>Exophiala</taxon>
    </lineage>
</organism>
<evidence type="ECO:0000259" key="8">
    <source>
        <dbReference type="PROSITE" id="PS50048"/>
    </source>
</evidence>
<evidence type="ECO:0000256" key="6">
    <source>
        <dbReference type="ARBA" id="ARBA00023163"/>
    </source>
</evidence>
<dbReference type="GO" id="GO:0005634">
    <property type="term" value="C:nucleus"/>
    <property type="evidence" value="ECO:0007669"/>
    <property type="project" value="UniProtKB-SubCell"/>
</dbReference>
<name>A0AAN6IJB5_9EURO</name>
<keyword evidence="6" id="KW-0804">Transcription</keyword>
<dbReference type="GO" id="GO:0008270">
    <property type="term" value="F:zinc ion binding"/>
    <property type="evidence" value="ECO:0007669"/>
    <property type="project" value="InterPro"/>
</dbReference>
<keyword evidence="4" id="KW-0805">Transcription regulation</keyword>
<dbReference type="CDD" id="cd00067">
    <property type="entry name" value="GAL4"/>
    <property type="match status" value="1"/>
</dbReference>
<proteinExistence type="predicted"/>
<dbReference type="Pfam" id="PF00172">
    <property type="entry name" value="Zn_clus"/>
    <property type="match status" value="1"/>
</dbReference>
<keyword evidence="5" id="KW-0238">DNA-binding</keyword>
<comment type="caution">
    <text evidence="9">The sequence shown here is derived from an EMBL/GenBank/DDBJ whole genome shotgun (WGS) entry which is preliminary data.</text>
</comment>
<reference evidence="9" key="1">
    <citation type="journal article" date="2022" name="bioRxiv">
        <title>Deciphering the potential niche of two novel black yeast fungi from a biological soil crust based on their genomes, phenotypes, and melanin regulation.</title>
        <authorList>
            <consortium name="DOE Joint Genome Institute"/>
            <person name="Carr E.C."/>
            <person name="Barton Q."/>
            <person name="Grambo S."/>
            <person name="Sullivan M."/>
            <person name="Renfro C.M."/>
            <person name="Kuo A."/>
            <person name="Pangilinan J."/>
            <person name="Lipzen A."/>
            <person name="Keymanesh K."/>
            <person name="Savage E."/>
            <person name="Barry K."/>
            <person name="Grigoriev I.V."/>
            <person name="Riekhof W.R."/>
            <person name="Harris S.S."/>
        </authorList>
    </citation>
    <scope>NUCLEOTIDE SEQUENCE</scope>
    <source>
        <strain evidence="9">JF 03-4F</strain>
    </source>
</reference>
<evidence type="ECO:0000256" key="2">
    <source>
        <dbReference type="ARBA" id="ARBA00022723"/>
    </source>
</evidence>
<evidence type="ECO:0000256" key="5">
    <source>
        <dbReference type="ARBA" id="ARBA00023125"/>
    </source>
</evidence>
<dbReference type="AlphaFoldDB" id="A0AAN6IJB5"/>
<comment type="subcellular location">
    <subcellularLocation>
        <location evidence="1">Nucleus</location>
    </subcellularLocation>
</comment>
<dbReference type="SMART" id="SM00066">
    <property type="entry name" value="GAL4"/>
    <property type="match status" value="1"/>
</dbReference>
<gene>
    <name evidence="9" type="ORF">EDD36DRAFT_160891</name>
</gene>
<dbReference type="PANTHER" id="PTHR47782:SF1">
    <property type="entry name" value="PYRIMIDINE PATHWAY REGULATORY PROTEIN 1"/>
    <property type="match status" value="1"/>
</dbReference>
<dbReference type="InterPro" id="IPR052202">
    <property type="entry name" value="Yeast_MetPath_Reg"/>
</dbReference>
<evidence type="ECO:0000313" key="10">
    <source>
        <dbReference type="Proteomes" id="UP001203852"/>
    </source>
</evidence>
<evidence type="ECO:0000313" key="9">
    <source>
        <dbReference type="EMBL" id="KAI1617334.1"/>
    </source>
</evidence>
<dbReference type="Proteomes" id="UP001203852">
    <property type="component" value="Unassembled WGS sequence"/>
</dbReference>
<dbReference type="GO" id="GO:0043565">
    <property type="term" value="F:sequence-specific DNA binding"/>
    <property type="evidence" value="ECO:0007669"/>
    <property type="project" value="TreeGrafter"/>
</dbReference>
<dbReference type="InterPro" id="IPR001138">
    <property type="entry name" value="Zn2Cys6_DnaBD"/>
</dbReference>
<evidence type="ECO:0000256" key="4">
    <source>
        <dbReference type="ARBA" id="ARBA00023015"/>
    </source>
</evidence>
<dbReference type="PANTHER" id="PTHR47782">
    <property type="entry name" value="ZN(II)2CYS6 TRANSCRIPTION FACTOR (EUROFUNG)-RELATED"/>
    <property type="match status" value="1"/>
</dbReference>
<dbReference type="PROSITE" id="PS50048">
    <property type="entry name" value="ZN2_CY6_FUNGAL_2"/>
    <property type="match status" value="1"/>
</dbReference>
<sequence>MALQVCSRCRKRRIKCDLQLPACKNCRGADVDCSFWDDSLGQEISCSYLHSLQQKKQHLELKLHEATTTGIVNYGVHSGPSSEQGYHLSLPDAEDTLSPSQTAYLGAASSARFLDRLLKAAVQWHTARSMPIPKCLFPDETPFSPIAPLATTPSFFTTYDQRKLELYSYVPPSTQRAMIEHYLNIVSPGYPLLSGEQESSLLAHENPMRWSSSNKEDPMASALSIVFAVSSALVTRDLDPHMSAISLRCIDEVHRISEGEASTAALVMATSLKFTALCALALCEMIDPCSGQLWSILGRAISTIEDLREGYRCQNMDLEGDFRRLEFLILKLESSAAHYFRRPSPFCTMHLRTLFADSFTTNTRSAELCTLSHLQEIMDIISTSLELSEGNLENLIPITLQVPSVNTGVSLESATLYIALQSRVTELGLLNPRVVHGPPSRLFQIVANSASTLIDHFIRLNEGNKLISVFMAAERVFEAGLVWSSYLFSHQTAITAGYQLPSRMSIKVMMNPIMRVSALLASFAARWKHGSAYVRAWEALVELLWNIT</sequence>
<dbReference type="SUPFAM" id="SSF57701">
    <property type="entry name" value="Zn2/Cys6 DNA-binding domain"/>
    <property type="match status" value="1"/>
</dbReference>
<evidence type="ECO:0000256" key="1">
    <source>
        <dbReference type="ARBA" id="ARBA00004123"/>
    </source>
</evidence>
<dbReference type="PROSITE" id="PS00463">
    <property type="entry name" value="ZN2_CY6_FUNGAL_1"/>
    <property type="match status" value="1"/>
</dbReference>
<dbReference type="GO" id="GO:0045944">
    <property type="term" value="P:positive regulation of transcription by RNA polymerase II"/>
    <property type="evidence" value="ECO:0007669"/>
    <property type="project" value="TreeGrafter"/>
</dbReference>
<dbReference type="InterPro" id="IPR036864">
    <property type="entry name" value="Zn2-C6_fun-type_DNA-bd_sf"/>
</dbReference>
<feature type="domain" description="Zn(2)-C6 fungal-type" evidence="8">
    <location>
        <begin position="5"/>
        <end position="35"/>
    </location>
</feature>
<keyword evidence="7" id="KW-0539">Nucleus</keyword>
<keyword evidence="3" id="KW-0862">Zinc</keyword>
<protein>
    <recommendedName>
        <fullName evidence="8">Zn(2)-C6 fungal-type domain-containing protein</fullName>
    </recommendedName>
</protein>
<dbReference type="EMBL" id="MU404351">
    <property type="protein sequence ID" value="KAI1617334.1"/>
    <property type="molecule type" value="Genomic_DNA"/>
</dbReference>
<keyword evidence="2" id="KW-0479">Metal-binding</keyword>
<accession>A0AAN6IJB5</accession>
<dbReference type="GO" id="GO:0000981">
    <property type="term" value="F:DNA-binding transcription factor activity, RNA polymerase II-specific"/>
    <property type="evidence" value="ECO:0007669"/>
    <property type="project" value="InterPro"/>
</dbReference>
<evidence type="ECO:0000256" key="3">
    <source>
        <dbReference type="ARBA" id="ARBA00022833"/>
    </source>
</evidence>
<keyword evidence="10" id="KW-1185">Reference proteome</keyword>
<dbReference type="CDD" id="cd12148">
    <property type="entry name" value="fungal_TF_MHR"/>
    <property type="match status" value="1"/>
</dbReference>